<feature type="transmembrane region" description="Helical" evidence="6">
    <location>
        <begin position="157"/>
        <end position="178"/>
    </location>
</feature>
<gene>
    <name evidence="8" type="ORF">LG34_15235</name>
</gene>
<dbReference type="CDD" id="cd16380">
    <property type="entry name" value="YitT_C"/>
    <property type="match status" value="1"/>
</dbReference>
<feature type="domain" description="DUF2179" evidence="7">
    <location>
        <begin position="228"/>
        <end position="282"/>
    </location>
</feature>
<dbReference type="Pfam" id="PF02588">
    <property type="entry name" value="YitT_membrane"/>
    <property type="match status" value="1"/>
</dbReference>
<dbReference type="OrthoDB" id="3180973at2"/>
<evidence type="ECO:0000256" key="5">
    <source>
        <dbReference type="ARBA" id="ARBA00023136"/>
    </source>
</evidence>
<comment type="subcellular location">
    <subcellularLocation>
        <location evidence="1">Cell membrane</location>
        <topology evidence="1">Multi-pass membrane protein</topology>
    </subcellularLocation>
</comment>
<dbReference type="GO" id="GO:0005886">
    <property type="term" value="C:plasma membrane"/>
    <property type="evidence" value="ECO:0007669"/>
    <property type="project" value="UniProtKB-SubCell"/>
</dbReference>
<keyword evidence="2" id="KW-1003">Cell membrane</keyword>
<dbReference type="InterPro" id="IPR003740">
    <property type="entry name" value="YitT"/>
</dbReference>
<dbReference type="PANTHER" id="PTHR33545">
    <property type="entry name" value="UPF0750 MEMBRANE PROTEIN YITT-RELATED"/>
    <property type="match status" value="1"/>
</dbReference>
<feature type="transmembrane region" description="Helical" evidence="6">
    <location>
        <begin position="12"/>
        <end position="31"/>
    </location>
</feature>
<keyword evidence="4 6" id="KW-1133">Transmembrane helix</keyword>
<keyword evidence="3 6" id="KW-0812">Transmembrane</keyword>
<dbReference type="InterPro" id="IPR019264">
    <property type="entry name" value="DUF2179"/>
</dbReference>
<feature type="transmembrane region" description="Helical" evidence="6">
    <location>
        <begin position="113"/>
        <end position="136"/>
    </location>
</feature>
<keyword evidence="9" id="KW-1185">Reference proteome</keyword>
<evidence type="ECO:0000256" key="2">
    <source>
        <dbReference type="ARBA" id="ARBA00022475"/>
    </source>
</evidence>
<evidence type="ECO:0000256" key="6">
    <source>
        <dbReference type="SAM" id="Phobius"/>
    </source>
</evidence>
<feature type="transmembrane region" description="Helical" evidence="6">
    <location>
        <begin position="90"/>
        <end position="107"/>
    </location>
</feature>
<proteinExistence type="predicted"/>
<dbReference type="AlphaFoldDB" id="A0A2V1JQE8"/>
<evidence type="ECO:0000256" key="1">
    <source>
        <dbReference type="ARBA" id="ARBA00004651"/>
    </source>
</evidence>
<evidence type="ECO:0000313" key="9">
    <source>
        <dbReference type="Proteomes" id="UP000245288"/>
    </source>
</evidence>
<feature type="transmembrane region" description="Helical" evidence="6">
    <location>
        <begin position="51"/>
        <end position="78"/>
    </location>
</feature>
<dbReference type="Proteomes" id="UP000245288">
    <property type="component" value="Unassembled WGS sequence"/>
</dbReference>
<protein>
    <recommendedName>
        <fullName evidence="7">DUF2179 domain-containing protein</fullName>
    </recommendedName>
</protein>
<keyword evidence="5 6" id="KW-0472">Membrane</keyword>
<evidence type="ECO:0000313" key="8">
    <source>
        <dbReference type="EMBL" id="PWE85553.1"/>
    </source>
</evidence>
<dbReference type="PANTHER" id="PTHR33545:SF9">
    <property type="entry name" value="UPF0750 MEMBRANE PROTEIN YITE"/>
    <property type="match status" value="1"/>
</dbReference>
<sequence length="292" mass="31731">MKQLAGKKTVQDLLLIIIGSGLTALPVKCIYDPLDMVTGGFSGLSIIIKALTSWIVAGGIPLGVTSFVLNVPIFIAAYIKKGKEFVGKSFLAMVLLSVWLVIIPPIDMAENDFVIGTILGGCLMGLGIGLVLRANCTTGGTDMLAVLIHSKWKQFSVVRLIQIIDALIVVSGLYLFGWKSGLYAIFSIAVATKVSDITLEGLDVSRAVYILSDETQKISDVILSEMDRGVTGIQAKGMYTKQEKCMLLCVVSRKQIVWLKETVMEIDPKAFLIICDAREVWGEGFQSYSEKI</sequence>
<dbReference type="Pfam" id="PF10035">
    <property type="entry name" value="DUF2179"/>
    <property type="match status" value="1"/>
</dbReference>
<dbReference type="InterPro" id="IPR051461">
    <property type="entry name" value="UPF0750_membrane"/>
</dbReference>
<dbReference type="EMBL" id="JRFU01000180">
    <property type="protein sequence ID" value="PWE85553.1"/>
    <property type="molecule type" value="Genomic_DNA"/>
</dbReference>
<organism evidence="8 9">
    <name type="scientific">Eubacterium ramulus</name>
    <dbReference type="NCBI Taxonomy" id="39490"/>
    <lineage>
        <taxon>Bacteria</taxon>
        <taxon>Bacillati</taxon>
        <taxon>Bacillota</taxon>
        <taxon>Clostridia</taxon>
        <taxon>Eubacteriales</taxon>
        <taxon>Eubacteriaceae</taxon>
        <taxon>Eubacterium</taxon>
    </lineage>
</organism>
<evidence type="ECO:0000256" key="4">
    <source>
        <dbReference type="ARBA" id="ARBA00022989"/>
    </source>
</evidence>
<evidence type="ECO:0000256" key="3">
    <source>
        <dbReference type="ARBA" id="ARBA00022692"/>
    </source>
</evidence>
<comment type="caution">
    <text evidence="8">The sequence shown here is derived from an EMBL/GenBank/DDBJ whole genome shotgun (WGS) entry which is preliminary data.</text>
</comment>
<dbReference type="RefSeq" id="WP_109216720.1">
    <property type="nucleotide sequence ID" value="NZ_CABMEW010000013.1"/>
</dbReference>
<dbReference type="PIRSF" id="PIRSF006483">
    <property type="entry name" value="Membrane_protein_YitT"/>
    <property type="match status" value="1"/>
</dbReference>
<reference evidence="8 9" key="1">
    <citation type="submission" date="2014-09" db="EMBL/GenBank/DDBJ databases">
        <title>Butyrate-producing bacteria isolated from human gut.</title>
        <authorList>
            <person name="Zhang Q."/>
            <person name="Zhao L."/>
        </authorList>
    </citation>
    <scope>NUCLEOTIDE SEQUENCE [LARGE SCALE GENOMIC DNA]</scope>
    <source>
        <strain evidence="8 9">21</strain>
    </source>
</reference>
<dbReference type="InterPro" id="IPR015867">
    <property type="entry name" value="N-reg_PII/ATP_PRibTrfase_C"/>
</dbReference>
<dbReference type="Gene3D" id="3.30.70.120">
    <property type="match status" value="1"/>
</dbReference>
<accession>A0A2V1JQE8</accession>
<evidence type="ECO:0000259" key="7">
    <source>
        <dbReference type="Pfam" id="PF10035"/>
    </source>
</evidence>
<name>A0A2V1JQE8_EUBRA</name>